<dbReference type="Gene3D" id="2.10.260.10">
    <property type="match status" value="1"/>
</dbReference>
<sequence>MQTLKITTVGASSGVILTKEVMAHLKVKKGDTLYLTEAADGGYRLTPYNPEFARQMALADEIMHDDREVLRALAK</sequence>
<reference evidence="1 2" key="1">
    <citation type="submission" date="2016-10" db="EMBL/GenBank/DDBJ databases">
        <authorList>
            <person name="de Groot N.N."/>
        </authorList>
    </citation>
    <scope>NUCLEOTIDE SEQUENCE [LARGE SCALE GENOMIC DNA]</scope>
    <source>
        <strain evidence="1 2">DSM 15345</strain>
    </source>
</reference>
<dbReference type="InterPro" id="IPR013432">
    <property type="entry name" value="Doc_partner"/>
</dbReference>
<dbReference type="OrthoDB" id="5459182at2"/>
<dbReference type="RefSeq" id="WP_093256978.1">
    <property type="nucleotide sequence ID" value="NZ_FNQM01000052.1"/>
</dbReference>
<evidence type="ECO:0000313" key="1">
    <source>
        <dbReference type="EMBL" id="SEB07299.1"/>
    </source>
</evidence>
<dbReference type="SUPFAM" id="SSF89447">
    <property type="entry name" value="AbrB/MazE/MraZ-like"/>
    <property type="match status" value="1"/>
</dbReference>
<dbReference type="EMBL" id="FNQM01000052">
    <property type="protein sequence ID" value="SEB07299.1"/>
    <property type="molecule type" value="Genomic_DNA"/>
</dbReference>
<dbReference type="InterPro" id="IPR037914">
    <property type="entry name" value="SpoVT-AbrB_sf"/>
</dbReference>
<gene>
    <name evidence="1" type="ORF">SAMN05444370_1526</name>
</gene>
<dbReference type="STRING" id="89524.SAMN05444370_1526"/>
<keyword evidence="2" id="KW-1185">Reference proteome</keyword>
<evidence type="ECO:0000313" key="2">
    <source>
        <dbReference type="Proteomes" id="UP000198703"/>
    </source>
</evidence>
<dbReference type="NCBIfam" id="TIGR02609">
    <property type="entry name" value="doc_partner"/>
    <property type="match status" value="1"/>
</dbReference>
<dbReference type="Proteomes" id="UP000198703">
    <property type="component" value="Unassembled WGS sequence"/>
</dbReference>
<name>A0A1H4GCH5_9RHOB</name>
<protein>
    <submittedName>
        <fullName evidence="1">Putative addiction module antidote</fullName>
    </submittedName>
</protein>
<dbReference type="AlphaFoldDB" id="A0A1H4GCH5"/>
<organism evidence="1 2">
    <name type="scientific">Rubrimonas cliftonensis</name>
    <dbReference type="NCBI Taxonomy" id="89524"/>
    <lineage>
        <taxon>Bacteria</taxon>
        <taxon>Pseudomonadati</taxon>
        <taxon>Pseudomonadota</taxon>
        <taxon>Alphaproteobacteria</taxon>
        <taxon>Rhodobacterales</taxon>
        <taxon>Paracoccaceae</taxon>
        <taxon>Rubrimonas</taxon>
    </lineage>
</organism>
<proteinExistence type="predicted"/>
<accession>A0A1H4GCH5</accession>